<dbReference type="NCBIfam" id="NF007806">
    <property type="entry name" value="PRK10513.1"/>
    <property type="match status" value="1"/>
</dbReference>
<comment type="caution">
    <text evidence="1">The sequence shown here is derived from an EMBL/GenBank/DDBJ whole genome shotgun (WGS) entry which is preliminary data.</text>
</comment>
<dbReference type="GO" id="GO:0005829">
    <property type="term" value="C:cytosol"/>
    <property type="evidence" value="ECO:0007669"/>
    <property type="project" value="TreeGrafter"/>
</dbReference>
<dbReference type="PANTHER" id="PTHR10000">
    <property type="entry name" value="PHOSPHOSERINE PHOSPHATASE"/>
    <property type="match status" value="1"/>
</dbReference>
<dbReference type="InterPro" id="IPR006379">
    <property type="entry name" value="HAD-SF_hydro_IIB"/>
</dbReference>
<proteinExistence type="predicted"/>
<dbReference type="NCBIfam" id="TIGR01484">
    <property type="entry name" value="HAD-SF-IIB"/>
    <property type="match status" value="1"/>
</dbReference>
<gene>
    <name evidence="1" type="ORF">FN960_18800</name>
</gene>
<dbReference type="CDD" id="cd07516">
    <property type="entry name" value="HAD_Pase"/>
    <property type="match status" value="1"/>
</dbReference>
<keyword evidence="1" id="KW-0378">Hydrolase</keyword>
<dbReference type="Gene3D" id="3.30.1240.10">
    <property type="match status" value="1"/>
</dbReference>
<dbReference type="GO" id="GO:0050308">
    <property type="term" value="F:sugar-phosphatase activity"/>
    <property type="evidence" value="ECO:0007669"/>
    <property type="project" value="UniProtKB-EC"/>
</dbReference>
<dbReference type="OrthoDB" id="9790031at2"/>
<dbReference type="PROSITE" id="PS01228">
    <property type="entry name" value="COF_1"/>
    <property type="match status" value="1"/>
</dbReference>
<sequence length="274" mass="30600">MYKLVAIDIDGTLLNDQHEVTEEVKEALHAAKKEGVKIVLCTGRPIGGVQRYLQELNLVEEGDYVIAYNGALVQNAHTKEVVSELTLEYKDLKRMYELSLELDCPMHYFDSANLYTPNRQISTYTVLEAHLTTVPLHYLPVEEAPQHITIPKMMFIHEPEKLDQVIKRIPEDIKQSYMLVKSAPFFLEILNPSVSKGNAVKLLAEELGIKQEEIMALGDNGNDVSMIKFAGCGVAMGNAIPEVKEVADHITSSNNQNGVAQAIRELILEQASIK</sequence>
<dbReference type="GO" id="GO:0000287">
    <property type="term" value="F:magnesium ion binding"/>
    <property type="evidence" value="ECO:0007669"/>
    <property type="project" value="TreeGrafter"/>
</dbReference>
<organism evidence="1 2">
    <name type="scientific">Alkalicoccobacillus porphyridii</name>
    <dbReference type="NCBI Taxonomy" id="2597270"/>
    <lineage>
        <taxon>Bacteria</taxon>
        <taxon>Bacillati</taxon>
        <taxon>Bacillota</taxon>
        <taxon>Bacilli</taxon>
        <taxon>Bacillales</taxon>
        <taxon>Bacillaceae</taxon>
        <taxon>Alkalicoccobacillus</taxon>
    </lineage>
</organism>
<dbReference type="EC" id="3.1.3.23" evidence="1"/>
<dbReference type="SFLD" id="SFLDG01144">
    <property type="entry name" value="C2.B.4:_PGP_Like"/>
    <property type="match status" value="1"/>
</dbReference>
<dbReference type="SUPFAM" id="SSF56784">
    <property type="entry name" value="HAD-like"/>
    <property type="match status" value="1"/>
</dbReference>
<dbReference type="RefSeq" id="WP_143850418.1">
    <property type="nucleotide sequence ID" value="NZ_VLXZ01000017.1"/>
</dbReference>
<dbReference type="AlphaFoldDB" id="A0A553ZTV2"/>
<dbReference type="PROSITE" id="PS01229">
    <property type="entry name" value="COF_2"/>
    <property type="match status" value="1"/>
</dbReference>
<dbReference type="SFLD" id="SFLDS00003">
    <property type="entry name" value="Haloacid_Dehalogenase"/>
    <property type="match status" value="1"/>
</dbReference>
<dbReference type="EMBL" id="VLXZ01000017">
    <property type="protein sequence ID" value="TSB44899.1"/>
    <property type="molecule type" value="Genomic_DNA"/>
</dbReference>
<name>A0A553ZTV2_9BACI</name>
<keyword evidence="2" id="KW-1185">Reference proteome</keyword>
<dbReference type="SFLD" id="SFLDG01140">
    <property type="entry name" value="C2.B:_Phosphomannomutase_and_P"/>
    <property type="match status" value="1"/>
</dbReference>
<reference evidence="1 2" key="1">
    <citation type="submission" date="2019-07" db="EMBL/GenBank/DDBJ databases">
        <authorList>
            <person name="Park Y.J."/>
            <person name="Jeong S.E."/>
            <person name="Jung H.S."/>
        </authorList>
    </citation>
    <scope>NUCLEOTIDE SEQUENCE [LARGE SCALE GENOMIC DNA]</scope>
    <source>
        <strain evidence="2">P16(2019)</strain>
    </source>
</reference>
<dbReference type="InterPro" id="IPR023214">
    <property type="entry name" value="HAD_sf"/>
</dbReference>
<dbReference type="Pfam" id="PF08282">
    <property type="entry name" value="Hydrolase_3"/>
    <property type="match status" value="1"/>
</dbReference>
<evidence type="ECO:0000313" key="2">
    <source>
        <dbReference type="Proteomes" id="UP000318521"/>
    </source>
</evidence>
<dbReference type="NCBIfam" id="TIGR00099">
    <property type="entry name" value="Cof-subfamily"/>
    <property type="match status" value="1"/>
</dbReference>
<dbReference type="Proteomes" id="UP000318521">
    <property type="component" value="Unassembled WGS sequence"/>
</dbReference>
<dbReference type="InterPro" id="IPR036412">
    <property type="entry name" value="HAD-like_sf"/>
</dbReference>
<evidence type="ECO:0000313" key="1">
    <source>
        <dbReference type="EMBL" id="TSB44899.1"/>
    </source>
</evidence>
<dbReference type="InterPro" id="IPR000150">
    <property type="entry name" value="Cof"/>
</dbReference>
<dbReference type="Gene3D" id="3.40.50.1000">
    <property type="entry name" value="HAD superfamily/HAD-like"/>
    <property type="match status" value="1"/>
</dbReference>
<accession>A0A553ZTV2</accession>
<protein>
    <submittedName>
        <fullName evidence="1">Sugar-phosphatase</fullName>
        <ecNumber evidence="1">3.1.3.23</ecNumber>
    </submittedName>
</protein>
<dbReference type="PANTHER" id="PTHR10000:SF8">
    <property type="entry name" value="HAD SUPERFAMILY HYDROLASE-LIKE, TYPE 3"/>
    <property type="match status" value="1"/>
</dbReference>